<gene>
    <name evidence="2" type="ORF">EYF80_051179</name>
</gene>
<evidence type="ECO:0000313" key="3">
    <source>
        <dbReference type="Proteomes" id="UP000314294"/>
    </source>
</evidence>
<reference evidence="2 3" key="1">
    <citation type="submission" date="2019-03" db="EMBL/GenBank/DDBJ databases">
        <title>First draft genome of Liparis tanakae, snailfish: a comprehensive survey of snailfish specific genes.</title>
        <authorList>
            <person name="Kim W."/>
            <person name="Song I."/>
            <person name="Jeong J.-H."/>
            <person name="Kim D."/>
            <person name="Kim S."/>
            <person name="Ryu S."/>
            <person name="Song J.Y."/>
            <person name="Lee S.K."/>
        </authorList>
    </citation>
    <scope>NUCLEOTIDE SEQUENCE [LARGE SCALE GENOMIC DNA]</scope>
    <source>
        <tissue evidence="2">Muscle</tissue>
    </source>
</reference>
<protein>
    <submittedName>
        <fullName evidence="2">Uncharacterized protein</fullName>
    </submittedName>
</protein>
<name>A0A4Z2FE30_9TELE</name>
<evidence type="ECO:0000256" key="1">
    <source>
        <dbReference type="SAM" id="MobiDB-lite"/>
    </source>
</evidence>
<comment type="caution">
    <text evidence="2">The sequence shown here is derived from an EMBL/GenBank/DDBJ whole genome shotgun (WGS) entry which is preliminary data.</text>
</comment>
<sequence length="181" mass="19470">MFGEKESIDRMQRRRKEKYTMPRYHSDSVRNGDMMTMSIPQKMLMIQPTMTTAVSIWMRAAATLSQNTQQTPRSEISSLRAPHSTANAEMKTFGPSLCGSGTSPVGAACIAALALLLLLAPSLVTLEGFNGGGGEPGCQLRLVSREGGEAKVGSCPAHQQMLWLLAELPTSSRDDGQRAAG</sequence>
<feature type="region of interest" description="Disordered" evidence="1">
    <location>
        <begin position="1"/>
        <end position="20"/>
    </location>
</feature>
<dbReference type="EMBL" id="SRLO01001352">
    <property type="protein sequence ID" value="TNN38662.1"/>
    <property type="molecule type" value="Genomic_DNA"/>
</dbReference>
<feature type="compositionally biased region" description="Basic and acidic residues" evidence="1">
    <location>
        <begin position="1"/>
        <end position="11"/>
    </location>
</feature>
<organism evidence="2 3">
    <name type="scientific">Liparis tanakae</name>
    <name type="common">Tanaka's snailfish</name>
    <dbReference type="NCBI Taxonomy" id="230148"/>
    <lineage>
        <taxon>Eukaryota</taxon>
        <taxon>Metazoa</taxon>
        <taxon>Chordata</taxon>
        <taxon>Craniata</taxon>
        <taxon>Vertebrata</taxon>
        <taxon>Euteleostomi</taxon>
        <taxon>Actinopterygii</taxon>
        <taxon>Neopterygii</taxon>
        <taxon>Teleostei</taxon>
        <taxon>Neoteleostei</taxon>
        <taxon>Acanthomorphata</taxon>
        <taxon>Eupercaria</taxon>
        <taxon>Perciformes</taxon>
        <taxon>Cottioidei</taxon>
        <taxon>Cottales</taxon>
        <taxon>Liparidae</taxon>
        <taxon>Liparis</taxon>
    </lineage>
</organism>
<evidence type="ECO:0000313" key="2">
    <source>
        <dbReference type="EMBL" id="TNN38662.1"/>
    </source>
</evidence>
<accession>A0A4Z2FE30</accession>
<keyword evidence="3" id="KW-1185">Reference proteome</keyword>
<dbReference type="AlphaFoldDB" id="A0A4Z2FE30"/>
<dbReference type="Proteomes" id="UP000314294">
    <property type="component" value="Unassembled WGS sequence"/>
</dbReference>
<proteinExistence type="predicted"/>